<name>A0ABN4TM42_9BURK</name>
<evidence type="ECO:0000313" key="9">
    <source>
        <dbReference type="EMBL" id="AOZ08387.1"/>
    </source>
</evidence>
<evidence type="ECO:0000259" key="8">
    <source>
        <dbReference type="PROSITE" id="PS50850"/>
    </source>
</evidence>
<keyword evidence="10" id="KW-1185">Reference proteome</keyword>
<gene>
    <name evidence="9" type="ORF">BKK80_20685</name>
</gene>
<evidence type="ECO:0000256" key="7">
    <source>
        <dbReference type="SAM" id="Phobius"/>
    </source>
</evidence>
<reference evidence="9 10" key="1">
    <citation type="submission" date="2016-10" db="EMBL/GenBank/DDBJ databases">
        <title>Complete genome sequences of three Cupriavidus strains isolated from various Malaysian environments.</title>
        <authorList>
            <person name="Abdullah A.A.-A."/>
            <person name="Shafie N.A.H."/>
            <person name="Lau N.S."/>
        </authorList>
    </citation>
    <scope>NUCLEOTIDE SEQUENCE [LARGE SCALE GENOMIC DNA]</scope>
    <source>
        <strain evidence="9 10">USMAA1020</strain>
    </source>
</reference>
<proteinExistence type="predicted"/>
<feature type="transmembrane region" description="Helical" evidence="7">
    <location>
        <begin position="172"/>
        <end position="194"/>
    </location>
</feature>
<keyword evidence="5 7" id="KW-1133">Transmembrane helix</keyword>
<keyword evidence="4 7" id="KW-0812">Transmembrane</keyword>
<feature type="transmembrane region" description="Helical" evidence="7">
    <location>
        <begin position="307"/>
        <end position="328"/>
    </location>
</feature>
<feature type="transmembrane region" description="Helical" evidence="7">
    <location>
        <begin position="85"/>
        <end position="104"/>
    </location>
</feature>
<dbReference type="SUPFAM" id="SSF103473">
    <property type="entry name" value="MFS general substrate transporter"/>
    <property type="match status" value="1"/>
</dbReference>
<accession>A0ABN4TM42</accession>
<feature type="transmembrane region" description="Helical" evidence="7">
    <location>
        <begin position="145"/>
        <end position="166"/>
    </location>
</feature>
<evidence type="ECO:0000256" key="2">
    <source>
        <dbReference type="ARBA" id="ARBA00022448"/>
    </source>
</evidence>
<sequence>MTVPATRPAPAAASLPAGALTVLAMAQLIIALDATIVFVALPEIGGALRFSAQQLQWVVSAYTVAFGGFLLLGGRATDLLGRRRIYVLGQALYALASLAGGVATDQALLIAARALQGIGGAMLFPATLALIHACFAEGPARTRAFAVWSAASAVGLALGSLLGGVLTEWLGWQAIFLVNVPLAGGCALAALRCLPADGPPLRGRRFDVAGGLTVTAGGTLLVLALVQGPETGWDAPGIIGSIVLACALLAAFVAIERHSPDPLVPLRMFGHRKLRLAMLLTCVFMASFGAQYYFLALYYQEVYRYSVLQAGLAFLPPTVLCTAGIHCAERMLLRAGERATLLAGLLAGAAGTAWLCLALPGGAGYWRLLAPIMLLSVGQGMTWTAMWVTAGSGVAVHEQGVASGMASMSQQVGGALALAVLVAVANAGSAGLDGEALRQAQAHGIERAFWGMAGVLLLGVAIAARLRRPAPLRGGTAAG</sequence>
<dbReference type="Proteomes" id="UP000177515">
    <property type="component" value="Chromosome 2"/>
</dbReference>
<feature type="transmembrane region" description="Helical" evidence="7">
    <location>
        <begin position="408"/>
        <end position="428"/>
    </location>
</feature>
<dbReference type="PROSITE" id="PS50850">
    <property type="entry name" value="MFS"/>
    <property type="match status" value="1"/>
</dbReference>
<dbReference type="InterPro" id="IPR036259">
    <property type="entry name" value="MFS_trans_sf"/>
</dbReference>
<comment type="subcellular location">
    <subcellularLocation>
        <location evidence="1">Cell membrane</location>
        <topology evidence="1">Multi-pass membrane protein</topology>
    </subcellularLocation>
</comment>
<feature type="transmembrane region" description="Helical" evidence="7">
    <location>
        <begin position="448"/>
        <end position="466"/>
    </location>
</feature>
<dbReference type="Gene3D" id="1.20.1250.20">
    <property type="entry name" value="MFS general substrate transporter like domains"/>
    <property type="match status" value="1"/>
</dbReference>
<dbReference type="EMBL" id="CP017755">
    <property type="protein sequence ID" value="AOZ08387.1"/>
    <property type="molecule type" value="Genomic_DNA"/>
</dbReference>
<evidence type="ECO:0000256" key="4">
    <source>
        <dbReference type="ARBA" id="ARBA00022692"/>
    </source>
</evidence>
<feature type="transmembrane region" description="Helical" evidence="7">
    <location>
        <begin position="340"/>
        <end position="366"/>
    </location>
</feature>
<evidence type="ECO:0000256" key="5">
    <source>
        <dbReference type="ARBA" id="ARBA00022989"/>
    </source>
</evidence>
<dbReference type="PANTHER" id="PTHR42718">
    <property type="entry name" value="MAJOR FACILITATOR SUPERFAMILY MULTIDRUG TRANSPORTER MFSC"/>
    <property type="match status" value="1"/>
</dbReference>
<evidence type="ECO:0000313" key="10">
    <source>
        <dbReference type="Proteomes" id="UP000177515"/>
    </source>
</evidence>
<evidence type="ECO:0000256" key="1">
    <source>
        <dbReference type="ARBA" id="ARBA00004651"/>
    </source>
</evidence>
<feature type="transmembrane region" description="Helical" evidence="7">
    <location>
        <begin position="206"/>
        <end position="226"/>
    </location>
</feature>
<dbReference type="Gene3D" id="1.20.1720.10">
    <property type="entry name" value="Multidrug resistance protein D"/>
    <property type="match status" value="1"/>
</dbReference>
<dbReference type="RefSeq" id="WP_071017462.1">
    <property type="nucleotide sequence ID" value="NZ_CP017755.1"/>
</dbReference>
<dbReference type="CDD" id="cd17321">
    <property type="entry name" value="MFS_MMR_MDR_like"/>
    <property type="match status" value="1"/>
</dbReference>
<feature type="transmembrane region" description="Helical" evidence="7">
    <location>
        <begin position="276"/>
        <end position="295"/>
    </location>
</feature>
<dbReference type="InterPro" id="IPR011701">
    <property type="entry name" value="MFS"/>
</dbReference>
<protein>
    <submittedName>
        <fullName evidence="9">MFS transporter</fullName>
    </submittedName>
</protein>
<evidence type="ECO:0000256" key="3">
    <source>
        <dbReference type="ARBA" id="ARBA00022475"/>
    </source>
</evidence>
<keyword evidence="3" id="KW-1003">Cell membrane</keyword>
<keyword evidence="2" id="KW-0813">Transport</keyword>
<dbReference type="InterPro" id="IPR020846">
    <property type="entry name" value="MFS_dom"/>
</dbReference>
<feature type="domain" description="Major facilitator superfamily (MFS) profile" evidence="8">
    <location>
        <begin position="19"/>
        <end position="471"/>
    </location>
</feature>
<keyword evidence="6 7" id="KW-0472">Membrane</keyword>
<feature type="transmembrane region" description="Helical" evidence="7">
    <location>
        <begin position="55"/>
        <end position="73"/>
    </location>
</feature>
<feature type="transmembrane region" description="Helical" evidence="7">
    <location>
        <begin position="238"/>
        <end position="255"/>
    </location>
</feature>
<dbReference type="Pfam" id="PF07690">
    <property type="entry name" value="MFS_1"/>
    <property type="match status" value="1"/>
</dbReference>
<feature type="transmembrane region" description="Helical" evidence="7">
    <location>
        <begin position="372"/>
        <end position="396"/>
    </location>
</feature>
<dbReference type="PANTHER" id="PTHR42718:SF46">
    <property type="entry name" value="BLR6921 PROTEIN"/>
    <property type="match status" value="1"/>
</dbReference>
<evidence type="ECO:0000256" key="6">
    <source>
        <dbReference type="ARBA" id="ARBA00023136"/>
    </source>
</evidence>
<feature type="transmembrane region" description="Helical" evidence="7">
    <location>
        <begin position="110"/>
        <end position="133"/>
    </location>
</feature>
<organism evidence="9 10">
    <name type="scientific">Cupriavidus malaysiensis</name>
    <dbReference type="NCBI Taxonomy" id="367825"/>
    <lineage>
        <taxon>Bacteria</taxon>
        <taxon>Pseudomonadati</taxon>
        <taxon>Pseudomonadota</taxon>
        <taxon>Betaproteobacteria</taxon>
        <taxon>Burkholderiales</taxon>
        <taxon>Burkholderiaceae</taxon>
        <taxon>Cupriavidus</taxon>
    </lineage>
</organism>